<evidence type="ECO:0000256" key="1">
    <source>
        <dbReference type="ARBA" id="ARBA00004196"/>
    </source>
</evidence>
<dbReference type="PROSITE" id="PS51257">
    <property type="entry name" value="PROKAR_LIPOPROTEIN"/>
    <property type="match status" value="1"/>
</dbReference>
<evidence type="ECO:0000313" key="8">
    <source>
        <dbReference type="Proteomes" id="UP000009374"/>
    </source>
</evidence>
<dbReference type="Gene3D" id="3.90.76.10">
    <property type="entry name" value="Dipeptide-binding Protein, Domain 1"/>
    <property type="match status" value="1"/>
</dbReference>
<dbReference type="Gene3D" id="3.40.190.10">
    <property type="entry name" value="Periplasmic binding protein-like II"/>
    <property type="match status" value="1"/>
</dbReference>
<gene>
    <name evidence="7" type="ORF">UBAL3_79800012</name>
</gene>
<sequence>MGPYLRIFSLALLLSSLLACSPHFHPVTRGNLHDLVLALPDDPATLDWNKATDGNSFEVITNLMQGLTRFDRDQRVVPGDADHWSSDSTATVFLFHIRPSARWSDGTPVLASHYRDSFLRLLAPSTASPYAYYLFDIQNAQCYASGQCPDSAVGVKVLGPRTLQVTLSHPMRSFPSLLTNAITDPVRLDLIRADPDHWSDPGRLVGNGPFSLLSWHHDAYLELVRRLPDSSVPPRISRIVFLVIPEPVTQLTLFEQHRLDIEGIPSFYIGKYKNSPLLQRIPQLSTIYYSMNINRAPFDNVHVRRAFAMAVDRVRLEKIFLSALPSLSSFIPRGLPGYDPDAAYPYDPEGARRELAAGGFPQGRGFPKVTLVFPEGTQSRIMASYMQQNFKDVLGVSISLRSMEWKAYLAGLDSHTPAFYQSGWIADYPDAMTFLSLMRSGSGNNRTGWSDPAFDRLLDRAMQANDSEKAVLYDEAQKILLRRGVVAIPLSQGVTNLLVPPDIKGYWHNAMGMDNLSDVRKIPRG</sequence>
<evidence type="ECO:0000256" key="5">
    <source>
        <dbReference type="SAM" id="SignalP"/>
    </source>
</evidence>
<evidence type="ECO:0000313" key="7">
    <source>
        <dbReference type="EMBL" id="EES53278.1"/>
    </source>
</evidence>
<dbReference type="InterPro" id="IPR000914">
    <property type="entry name" value="SBP_5_dom"/>
</dbReference>
<comment type="similarity">
    <text evidence="2">Belongs to the bacterial solute-binding protein 5 family.</text>
</comment>
<dbReference type="GO" id="GO:0015833">
    <property type="term" value="P:peptide transport"/>
    <property type="evidence" value="ECO:0007669"/>
    <property type="project" value="TreeGrafter"/>
</dbReference>
<dbReference type="PANTHER" id="PTHR30290">
    <property type="entry name" value="PERIPLASMIC BINDING COMPONENT OF ABC TRANSPORTER"/>
    <property type="match status" value="1"/>
</dbReference>
<evidence type="ECO:0000256" key="3">
    <source>
        <dbReference type="ARBA" id="ARBA00022448"/>
    </source>
</evidence>
<dbReference type="PANTHER" id="PTHR30290:SF10">
    <property type="entry name" value="PERIPLASMIC OLIGOPEPTIDE-BINDING PROTEIN-RELATED"/>
    <property type="match status" value="1"/>
</dbReference>
<keyword evidence="3" id="KW-0813">Transport</keyword>
<dbReference type="GO" id="GO:1904680">
    <property type="term" value="F:peptide transmembrane transporter activity"/>
    <property type="evidence" value="ECO:0007669"/>
    <property type="project" value="TreeGrafter"/>
</dbReference>
<dbReference type="GO" id="GO:0030288">
    <property type="term" value="C:outer membrane-bounded periplasmic space"/>
    <property type="evidence" value="ECO:0007669"/>
    <property type="project" value="UniProtKB-ARBA"/>
</dbReference>
<dbReference type="SUPFAM" id="SSF53850">
    <property type="entry name" value="Periplasmic binding protein-like II"/>
    <property type="match status" value="1"/>
</dbReference>
<dbReference type="InterPro" id="IPR039424">
    <property type="entry name" value="SBP_5"/>
</dbReference>
<feature type="signal peptide" evidence="5">
    <location>
        <begin position="1"/>
        <end position="24"/>
    </location>
</feature>
<feature type="domain" description="Solute-binding protein family 5" evidence="6">
    <location>
        <begin position="76"/>
        <end position="445"/>
    </location>
</feature>
<evidence type="ECO:0000259" key="6">
    <source>
        <dbReference type="Pfam" id="PF00496"/>
    </source>
</evidence>
<dbReference type="Gene3D" id="3.10.105.10">
    <property type="entry name" value="Dipeptide-binding Protein, Domain 3"/>
    <property type="match status" value="1"/>
</dbReference>
<organism evidence="7 8">
    <name type="scientific">Leptospirillum ferrodiazotrophum</name>
    <dbReference type="NCBI Taxonomy" id="412449"/>
    <lineage>
        <taxon>Bacteria</taxon>
        <taxon>Pseudomonadati</taxon>
        <taxon>Nitrospirota</taxon>
        <taxon>Nitrospiria</taxon>
        <taxon>Nitrospirales</taxon>
        <taxon>Nitrospiraceae</taxon>
        <taxon>Leptospirillum</taxon>
    </lineage>
</organism>
<reference evidence="7 8" key="1">
    <citation type="journal article" date="2009" name="Appl. Environ. Microbiol.">
        <title>Community genomic and proteomic analyses of chemoautotrophic iron-oxidizing "Leptospirillum rubarum" (Group II) and "Leptospirillum ferrodiazotrophum" (Group III) bacteria in acid mine drainage biofilms.</title>
        <authorList>
            <person name="Goltsman D.S."/>
            <person name="Denef V.J."/>
            <person name="Singer S.W."/>
            <person name="VerBerkmoes N.C."/>
            <person name="Lefsrud M."/>
            <person name="Mueller R.S."/>
            <person name="Dick G.J."/>
            <person name="Sun C.L."/>
            <person name="Wheeler K.E."/>
            <person name="Zemla A."/>
            <person name="Baker B.J."/>
            <person name="Hauser L."/>
            <person name="Land M."/>
            <person name="Shah M.B."/>
            <person name="Thelen M.P."/>
            <person name="Hettich R.L."/>
            <person name="Banfield J.F."/>
        </authorList>
    </citation>
    <scope>NUCLEOTIDE SEQUENCE [LARGE SCALE GENOMIC DNA]</scope>
</reference>
<comment type="subcellular location">
    <subcellularLocation>
        <location evidence="1">Cell envelope</location>
    </subcellularLocation>
</comment>
<dbReference type="GO" id="GO:0043190">
    <property type="term" value="C:ATP-binding cassette (ABC) transporter complex"/>
    <property type="evidence" value="ECO:0007669"/>
    <property type="project" value="InterPro"/>
</dbReference>
<feature type="chain" id="PRO_5002964466" evidence="5">
    <location>
        <begin position="25"/>
        <end position="525"/>
    </location>
</feature>
<protein>
    <submittedName>
        <fullName evidence="7">Putative oligopeptide ABC transporter</fullName>
    </submittedName>
</protein>
<dbReference type="PIRSF" id="PIRSF002741">
    <property type="entry name" value="MppA"/>
    <property type="match status" value="1"/>
</dbReference>
<keyword evidence="8" id="KW-1185">Reference proteome</keyword>
<dbReference type="CDD" id="cd08504">
    <property type="entry name" value="PBP2_OppA"/>
    <property type="match status" value="1"/>
</dbReference>
<keyword evidence="4 5" id="KW-0732">Signal</keyword>
<dbReference type="InterPro" id="IPR030678">
    <property type="entry name" value="Peptide/Ni-bd"/>
</dbReference>
<dbReference type="Pfam" id="PF00496">
    <property type="entry name" value="SBP_bac_5"/>
    <property type="match status" value="1"/>
</dbReference>
<dbReference type="AlphaFoldDB" id="C6HVU9"/>
<evidence type="ECO:0000256" key="4">
    <source>
        <dbReference type="ARBA" id="ARBA00022729"/>
    </source>
</evidence>
<accession>C6HVU9</accession>
<proteinExistence type="inferred from homology"/>
<name>C6HVU9_9BACT</name>
<dbReference type="EMBL" id="GG693866">
    <property type="protein sequence ID" value="EES53278.1"/>
    <property type="molecule type" value="Genomic_DNA"/>
</dbReference>
<evidence type="ECO:0000256" key="2">
    <source>
        <dbReference type="ARBA" id="ARBA00005695"/>
    </source>
</evidence>
<dbReference type="Proteomes" id="UP000009374">
    <property type="component" value="Unassembled WGS sequence"/>
</dbReference>